<gene>
    <name evidence="1" type="ORF">BH720_030930</name>
</gene>
<organism evidence="1 2">
    <name type="scientific">Desertifilum tharense IPPAS B-1220</name>
    <dbReference type="NCBI Taxonomy" id="1781255"/>
    <lineage>
        <taxon>Bacteria</taxon>
        <taxon>Bacillati</taxon>
        <taxon>Cyanobacteriota</taxon>
        <taxon>Cyanophyceae</taxon>
        <taxon>Desertifilales</taxon>
        <taxon>Desertifilaceae</taxon>
        <taxon>Desertifilum</taxon>
    </lineage>
</organism>
<name>A0ACD5GS50_9CYAN</name>
<evidence type="ECO:0000313" key="2">
    <source>
        <dbReference type="Proteomes" id="UP000095472"/>
    </source>
</evidence>
<dbReference type="Proteomes" id="UP000095472">
    <property type="component" value="Chromosome"/>
</dbReference>
<reference evidence="1 2" key="1">
    <citation type="journal article" date="2016" name="Genome Announc.">
        <title>Draft Genome Sequence of the Thermotolerant Cyanobacterium Desertifilum sp. IPPAS B-1220.</title>
        <authorList>
            <person name="Mironov K.S."/>
            <person name="Sinetova M.A."/>
            <person name="Bolatkhan K."/>
            <person name="Zayadan B.K."/>
            <person name="Ustinova V.V."/>
            <person name="Kupriyanova E.V."/>
            <person name="Skrypnik A.N."/>
            <person name="Gogoleva N.E."/>
            <person name="Gogolev Y.V."/>
            <person name="Los D.A."/>
        </authorList>
    </citation>
    <scope>NUCLEOTIDE SEQUENCE [LARGE SCALE GENOMIC DNA]</scope>
    <source>
        <strain evidence="1 2">IPPAS B-1220</strain>
    </source>
</reference>
<keyword evidence="2" id="KW-1185">Reference proteome</keyword>
<proteinExistence type="predicted"/>
<evidence type="ECO:0000313" key="1">
    <source>
        <dbReference type="EMBL" id="XPM63625.1"/>
    </source>
</evidence>
<protein>
    <submittedName>
        <fullName evidence="1">Uncharacterized protein</fullName>
    </submittedName>
</protein>
<dbReference type="EMBL" id="CP182909">
    <property type="protein sequence ID" value="XPM63625.1"/>
    <property type="molecule type" value="Genomic_DNA"/>
</dbReference>
<accession>A0ACD5GS50</accession>
<sequence length="125" mass="13793">MTANSPAKTKRHRGYILTPVGAKKLKHRISELEATTGVKYNPPKIAEQSQLMSAQGLHPTTVRKIFRGSGGSDRSSLALIFQVLGLEMEESDYTQPGFTEAISINARQDWGKLLMFRSFTVASPN</sequence>